<name>A0A4Z2IL81_9TELE</name>
<keyword evidence="3" id="KW-1185">Reference proteome</keyword>
<feature type="compositionally biased region" description="Basic and acidic residues" evidence="1">
    <location>
        <begin position="31"/>
        <end position="46"/>
    </location>
</feature>
<feature type="compositionally biased region" description="Basic and acidic residues" evidence="1">
    <location>
        <begin position="111"/>
        <end position="121"/>
    </location>
</feature>
<evidence type="ECO:0000256" key="1">
    <source>
        <dbReference type="SAM" id="MobiDB-lite"/>
    </source>
</evidence>
<proteinExistence type="predicted"/>
<gene>
    <name evidence="2" type="ORF">EYF80_011190</name>
</gene>
<feature type="compositionally biased region" description="Polar residues" evidence="1">
    <location>
        <begin position="101"/>
        <end position="110"/>
    </location>
</feature>
<dbReference type="Proteomes" id="UP000314294">
    <property type="component" value="Unassembled WGS sequence"/>
</dbReference>
<organism evidence="2 3">
    <name type="scientific">Liparis tanakae</name>
    <name type="common">Tanaka's snailfish</name>
    <dbReference type="NCBI Taxonomy" id="230148"/>
    <lineage>
        <taxon>Eukaryota</taxon>
        <taxon>Metazoa</taxon>
        <taxon>Chordata</taxon>
        <taxon>Craniata</taxon>
        <taxon>Vertebrata</taxon>
        <taxon>Euteleostomi</taxon>
        <taxon>Actinopterygii</taxon>
        <taxon>Neopterygii</taxon>
        <taxon>Teleostei</taxon>
        <taxon>Neoteleostei</taxon>
        <taxon>Acanthomorphata</taxon>
        <taxon>Eupercaria</taxon>
        <taxon>Perciformes</taxon>
        <taxon>Cottioidei</taxon>
        <taxon>Cottales</taxon>
        <taxon>Liparidae</taxon>
        <taxon>Liparis</taxon>
    </lineage>
</organism>
<feature type="compositionally biased region" description="Basic and acidic residues" evidence="1">
    <location>
        <begin position="71"/>
        <end position="80"/>
    </location>
</feature>
<dbReference type="AlphaFoldDB" id="A0A4Z2IL81"/>
<evidence type="ECO:0000313" key="3">
    <source>
        <dbReference type="Proteomes" id="UP000314294"/>
    </source>
</evidence>
<accession>A0A4Z2IL81</accession>
<reference evidence="2 3" key="1">
    <citation type="submission" date="2019-03" db="EMBL/GenBank/DDBJ databases">
        <title>First draft genome of Liparis tanakae, snailfish: a comprehensive survey of snailfish specific genes.</title>
        <authorList>
            <person name="Kim W."/>
            <person name="Song I."/>
            <person name="Jeong J.-H."/>
            <person name="Kim D."/>
            <person name="Kim S."/>
            <person name="Ryu S."/>
            <person name="Song J.Y."/>
            <person name="Lee S.K."/>
        </authorList>
    </citation>
    <scope>NUCLEOTIDE SEQUENCE [LARGE SCALE GENOMIC DNA]</scope>
    <source>
        <tissue evidence="2">Muscle</tissue>
    </source>
</reference>
<dbReference type="EMBL" id="SRLO01000072">
    <property type="protein sequence ID" value="TNN78595.1"/>
    <property type="molecule type" value="Genomic_DNA"/>
</dbReference>
<feature type="region of interest" description="Disordered" evidence="1">
    <location>
        <begin position="23"/>
        <end position="46"/>
    </location>
</feature>
<comment type="caution">
    <text evidence="2">The sequence shown here is derived from an EMBL/GenBank/DDBJ whole genome shotgun (WGS) entry which is preliminary data.</text>
</comment>
<feature type="region of interest" description="Disordered" evidence="1">
    <location>
        <begin position="71"/>
        <end position="121"/>
    </location>
</feature>
<sequence length="121" mass="13142">MPFVRVLCSTSVASVAQSATGSLAWTPQGYAKDKRTGATDHGHLRPRDLVRATVNLTAIMDDTDAERRCDLKRAEDHSKAWEQQPGKIGPLWSGNECAESSGDSDPQTSEPELRCKAGSDR</sequence>
<protein>
    <submittedName>
        <fullName evidence="2">Uncharacterized protein</fullName>
    </submittedName>
</protein>
<evidence type="ECO:0000313" key="2">
    <source>
        <dbReference type="EMBL" id="TNN78595.1"/>
    </source>
</evidence>